<comment type="caution">
    <text evidence="2">The sequence shown here is derived from an EMBL/GenBank/DDBJ whole genome shotgun (WGS) entry which is preliminary data.</text>
</comment>
<dbReference type="Proteomes" id="UP000178603">
    <property type="component" value="Unassembled WGS sequence"/>
</dbReference>
<name>A0A1F8ARF9_9BACT</name>
<dbReference type="InterPro" id="IPR029063">
    <property type="entry name" value="SAM-dependent_MTases_sf"/>
</dbReference>
<organism evidence="2 3">
    <name type="scientific">Candidatus Woesebacteria bacterium RIFCSPHIGHO2_12_FULL_41_24</name>
    <dbReference type="NCBI Taxonomy" id="1802510"/>
    <lineage>
        <taxon>Bacteria</taxon>
        <taxon>Candidatus Woeseibacteriota</taxon>
    </lineage>
</organism>
<feature type="domain" description="Methyltransferase type 11" evidence="1">
    <location>
        <begin position="53"/>
        <end position="147"/>
    </location>
</feature>
<protein>
    <recommendedName>
        <fullName evidence="1">Methyltransferase type 11 domain-containing protein</fullName>
    </recommendedName>
</protein>
<accession>A0A1F8ARF9</accession>
<sequence length="216" mass="25171">MRKGQKSASKLHKNVPPDWYWRSIKENVFQKYWHGCRFEEVGKLVESSGGTILDIGSADGVFTNEILKKSNAKQIIGIDVLKSSVDWANKHWKDPRLKFIVADAHNLPFRAGSFDAVFALEVLEHVFEPMEVFREVKRVLKKEGYGVFLVPSDNFLFKNIVWPVWTKFRGKIWVDTHIQTYNNDFLRKMVEQIGFKVEQNKKFILGMLNVVKVRKV</sequence>
<reference evidence="2 3" key="1">
    <citation type="journal article" date="2016" name="Nat. Commun.">
        <title>Thousands of microbial genomes shed light on interconnected biogeochemical processes in an aquifer system.</title>
        <authorList>
            <person name="Anantharaman K."/>
            <person name="Brown C.T."/>
            <person name="Hug L.A."/>
            <person name="Sharon I."/>
            <person name="Castelle C.J."/>
            <person name="Probst A.J."/>
            <person name="Thomas B.C."/>
            <person name="Singh A."/>
            <person name="Wilkins M.J."/>
            <person name="Karaoz U."/>
            <person name="Brodie E.L."/>
            <person name="Williams K.H."/>
            <person name="Hubbard S.S."/>
            <person name="Banfield J.F."/>
        </authorList>
    </citation>
    <scope>NUCLEOTIDE SEQUENCE [LARGE SCALE GENOMIC DNA]</scope>
</reference>
<dbReference type="CDD" id="cd02440">
    <property type="entry name" value="AdoMet_MTases"/>
    <property type="match status" value="1"/>
</dbReference>
<dbReference type="SUPFAM" id="SSF53335">
    <property type="entry name" value="S-adenosyl-L-methionine-dependent methyltransferases"/>
    <property type="match status" value="1"/>
</dbReference>
<dbReference type="InterPro" id="IPR013216">
    <property type="entry name" value="Methyltransf_11"/>
</dbReference>
<dbReference type="AlphaFoldDB" id="A0A1F8ARF9"/>
<dbReference type="PANTHER" id="PTHR43861">
    <property type="entry name" value="TRANS-ACONITATE 2-METHYLTRANSFERASE-RELATED"/>
    <property type="match status" value="1"/>
</dbReference>
<dbReference type="GO" id="GO:0008757">
    <property type="term" value="F:S-adenosylmethionine-dependent methyltransferase activity"/>
    <property type="evidence" value="ECO:0007669"/>
    <property type="project" value="InterPro"/>
</dbReference>
<dbReference type="EMBL" id="MGGW01000016">
    <property type="protein sequence ID" value="OGM54271.1"/>
    <property type="molecule type" value="Genomic_DNA"/>
</dbReference>
<evidence type="ECO:0000259" key="1">
    <source>
        <dbReference type="Pfam" id="PF08241"/>
    </source>
</evidence>
<dbReference type="Gene3D" id="3.40.50.150">
    <property type="entry name" value="Vaccinia Virus protein VP39"/>
    <property type="match status" value="1"/>
</dbReference>
<dbReference type="PANTHER" id="PTHR43861:SF6">
    <property type="entry name" value="METHYLTRANSFERASE TYPE 11"/>
    <property type="match status" value="1"/>
</dbReference>
<evidence type="ECO:0000313" key="3">
    <source>
        <dbReference type="Proteomes" id="UP000178603"/>
    </source>
</evidence>
<evidence type="ECO:0000313" key="2">
    <source>
        <dbReference type="EMBL" id="OGM54271.1"/>
    </source>
</evidence>
<proteinExistence type="predicted"/>
<dbReference type="Pfam" id="PF08241">
    <property type="entry name" value="Methyltransf_11"/>
    <property type="match status" value="1"/>
</dbReference>
<gene>
    <name evidence="2" type="ORF">A3E44_01940</name>
</gene>